<evidence type="ECO:0000313" key="1">
    <source>
        <dbReference type="EMBL" id="RPA79458.1"/>
    </source>
</evidence>
<keyword evidence="2" id="KW-1185">Reference proteome</keyword>
<organism evidence="1 2">
    <name type="scientific">Ascobolus immersus RN42</name>
    <dbReference type="NCBI Taxonomy" id="1160509"/>
    <lineage>
        <taxon>Eukaryota</taxon>
        <taxon>Fungi</taxon>
        <taxon>Dikarya</taxon>
        <taxon>Ascomycota</taxon>
        <taxon>Pezizomycotina</taxon>
        <taxon>Pezizomycetes</taxon>
        <taxon>Pezizales</taxon>
        <taxon>Ascobolaceae</taxon>
        <taxon>Ascobolus</taxon>
    </lineage>
</organism>
<name>A0A3N4I449_ASCIM</name>
<protein>
    <submittedName>
        <fullName evidence="1">Uncharacterized protein</fullName>
    </submittedName>
</protein>
<proteinExistence type="predicted"/>
<dbReference type="Proteomes" id="UP000275078">
    <property type="component" value="Unassembled WGS sequence"/>
</dbReference>
<gene>
    <name evidence="1" type="ORF">BJ508DRAFT_308385</name>
</gene>
<evidence type="ECO:0000313" key="2">
    <source>
        <dbReference type="Proteomes" id="UP000275078"/>
    </source>
</evidence>
<sequence length="212" mass="24085">MASPLAVTSSTTEFQLLKPEIQPAGALSNLDSYRYAHRTFEKVAPGGYKIRVYEYLDQDFYRNRNASDVDNAPIEVPVPEIDRQPPFPNPIVKCGRAISSRYPIISPNDYDLVLKKGFLYEMFTPGVFVPRRGLHIVGVEGWDIILWFCNYSLRYLKTPTPWEYLNVDGHLEGVCGSRIVGFIKVPAFEWGYGRRTSNTVGTPLTYEGYCNT</sequence>
<dbReference type="AlphaFoldDB" id="A0A3N4I449"/>
<accession>A0A3N4I449</accession>
<dbReference type="EMBL" id="ML119699">
    <property type="protein sequence ID" value="RPA79458.1"/>
    <property type="molecule type" value="Genomic_DNA"/>
</dbReference>
<reference evidence="1 2" key="1">
    <citation type="journal article" date="2018" name="Nat. Ecol. Evol.">
        <title>Pezizomycetes genomes reveal the molecular basis of ectomycorrhizal truffle lifestyle.</title>
        <authorList>
            <person name="Murat C."/>
            <person name="Payen T."/>
            <person name="Noel B."/>
            <person name="Kuo A."/>
            <person name="Morin E."/>
            <person name="Chen J."/>
            <person name="Kohler A."/>
            <person name="Krizsan K."/>
            <person name="Balestrini R."/>
            <person name="Da Silva C."/>
            <person name="Montanini B."/>
            <person name="Hainaut M."/>
            <person name="Levati E."/>
            <person name="Barry K.W."/>
            <person name="Belfiori B."/>
            <person name="Cichocki N."/>
            <person name="Clum A."/>
            <person name="Dockter R.B."/>
            <person name="Fauchery L."/>
            <person name="Guy J."/>
            <person name="Iotti M."/>
            <person name="Le Tacon F."/>
            <person name="Lindquist E.A."/>
            <person name="Lipzen A."/>
            <person name="Malagnac F."/>
            <person name="Mello A."/>
            <person name="Molinier V."/>
            <person name="Miyauchi S."/>
            <person name="Poulain J."/>
            <person name="Riccioni C."/>
            <person name="Rubini A."/>
            <person name="Sitrit Y."/>
            <person name="Splivallo R."/>
            <person name="Traeger S."/>
            <person name="Wang M."/>
            <person name="Zifcakova L."/>
            <person name="Wipf D."/>
            <person name="Zambonelli A."/>
            <person name="Paolocci F."/>
            <person name="Nowrousian M."/>
            <person name="Ottonello S."/>
            <person name="Baldrian P."/>
            <person name="Spatafora J.W."/>
            <person name="Henrissat B."/>
            <person name="Nagy L.G."/>
            <person name="Aury J.M."/>
            <person name="Wincker P."/>
            <person name="Grigoriev I.V."/>
            <person name="Bonfante P."/>
            <person name="Martin F.M."/>
        </authorList>
    </citation>
    <scope>NUCLEOTIDE SEQUENCE [LARGE SCALE GENOMIC DNA]</scope>
    <source>
        <strain evidence="1 2">RN42</strain>
    </source>
</reference>